<gene>
    <name evidence="1" type="ORF">Bccel_2381</name>
</gene>
<accession>A0A0L6JMT6</accession>
<dbReference type="OrthoDB" id="2084440at2"/>
<reference evidence="2" key="1">
    <citation type="submission" date="2015-07" db="EMBL/GenBank/DDBJ databases">
        <title>Near-Complete Genome Sequence of the Cellulolytic Bacterium Bacteroides (Pseudobacteroides) cellulosolvens ATCC 35603.</title>
        <authorList>
            <person name="Dassa B."/>
            <person name="Utturkar S.M."/>
            <person name="Klingeman D.M."/>
            <person name="Hurt R.A."/>
            <person name="Keller M."/>
            <person name="Xu J."/>
            <person name="Reddy Y.H.K."/>
            <person name="Borovok I."/>
            <person name="Grinberg I.R."/>
            <person name="Lamed R."/>
            <person name="Zhivin O."/>
            <person name="Bayer E.A."/>
            <person name="Brown S.D."/>
        </authorList>
    </citation>
    <scope>NUCLEOTIDE SEQUENCE [LARGE SCALE GENOMIC DNA]</scope>
    <source>
        <strain evidence="2">DSM 2933</strain>
    </source>
</reference>
<name>A0A0L6JMT6_9FIRM</name>
<evidence type="ECO:0008006" key="3">
    <source>
        <dbReference type="Google" id="ProtNLM"/>
    </source>
</evidence>
<sequence length="108" mass="12274">MNNPFNKKLSELFGKMDEKVLQARLSAAMDMLQKGDAEELAKKLNKVDKEELLSKINEIDDSKLKSLNLNKDELSKRINEEDLSKLSALIGDRGDEIISRIKELINKS</sequence>
<comment type="caution">
    <text evidence="1">The sequence shown here is derived from an EMBL/GenBank/DDBJ whole genome shotgun (WGS) entry which is preliminary data.</text>
</comment>
<organism evidence="1 2">
    <name type="scientific">Pseudobacteroides cellulosolvens ATCC 35603 = DSM 2933</name>
    <dbReference type="NCBI Taxonomy" id="398512"/>
    <lineage>
        <taxon>Bacteria</taxon>
        <taxon>Bacillati</taxon>
        <taxon>Bacillota</taxon>
        <taxon>Clostridia</taxon>
        <taxon>Eubacteriales</taxon>
        <taxon>Oscillospiraceae</taxon>
        <taxon>Pseudobacteroides</taxon>
    </lineage>
</organism>
<protein>
    <recommendedName>
        <fullName evidence="3">Membrane trafficking protein</fullName>
    </recommendedName>
</protein>
<dbReference type="RefSeq" id="WP_036941640.1">
    <property type="nucleotide sequence ID" value="NZ_JQKC01000016.1"/>
</dbReference>
<dbReference type="STRING" id="398512.Bccel_2381"/>
<evidence type="ECO:0000313" key="2">
    <source>
        <dbReference type="Proteomes" id="UP000036923"/>
    </source>
</evidence>
<dbReference type="EMBL" id="LGTC01000001">
    <property type="protein sequence ID" value="KNY27116.1"/>
    <property type="molecule type" value="Genomic_DNA"/>
</dbReference>
<dbReference type="eggNOG" id="ENOG5033FQ5">
    <property type="taxonomic scope" value="Bacteria"/>
</dbReference>
<proteinExistence type="predicted"/>
<evidence type="ECO:0000313" key="1">
    <source>
        <dbReference type="EMBL" id="KNY27116.1"/>
    </source>
</evidence>
<dbReference type="AlphaFoldDB" id="A0A0L6JMT6"/>
<keyword evidence="2" id="KW-1185">Reference proteome</keyword>
<dbReference type="Proteomes" id="UP000036923">
    <property type="component" value="Unassembled WGS sequence"/>
</dbReference>